<dbReference type="AlphaFoldDB" id="A0AAV3Z238"/>
<sequence length="140" mass="17096">MARMRPTIEEESEVMVGRDRQTTGQHSQRLAYHTKMGTLEEFRRKENWRVSTYNATLTGEKLERRRECSKRRQAMWRLRQKLKRDWQEVTQEVQDPRSQNGERSKAAERMRKRRSQMTDEERQAVNAARREKYREKKLLL</sequence>
<accession>A0AAV3Z238</accession>
<organism evidence="2 3">
    <name type="scientific">Plakobranchus ocellatus</name>
    <dbReference type="NCBI Taxonomy" id="259542"/>
    <lineage>
        <taxon>Eukaryota</taxon>
        <taxon>Metazoa</taxon>
        <taxon>Spiralia</taxon>
        <taxon>Lophotrochozoa</taxon>
        <taxon>Mollusca</taxon>
        <taxon>Gastropoda</taxon>
        <taxon>Heterobranchia</taxon>
        <taxon>Euthyneura</taxon>
        <taxon>Panpulmonata</taxon>
        <taxon>Sacoglossa</taxon>
        <taxon>Placobranchoidea</taxon>
        <taxon>Plakobranchidae</taxon>
        <taxon>Plakobranchus</taxon>
    </lineage>
</organism>
<dbReference type="EMBL" id="BLXT01001881">
    <property type="protein sequence ID" value="GFN88704.1"/>
    <property type="molecule type" value="Genomic_DNA"/>
</dbReference>
<protein>
    <submittedName>
        <fullName evidence="2">Uncharacterized protein</fullName>
    </submittedName>
</protein>
<feature type="region of interest" description="Disordered" evidence="1">
    <location>
        <begin position="84"/>
        <end position="140"/>
    </location>
</feature>
<name>A0AAV3Z238_9GAST</name>
<feature type="compositionally biased region" description="Polar residues" evidence="1">
    <location>
        <begin position="88"/>
        <end position="99"/>
    </location>
</feature>
<keyword evidence="3" id="KW-1185">Reference proteome</keyword>
<feature type="region of interest" description="Disordered" evidence="1">
    <location>
        <begin position="1"/>
        <end position="32"/>
    </location>
</feature>
<comment type="caution">
    <text evidence="2">The sequence shown here is derived from an EMBL/GenBank/DDBJ whole genome shotgun (WGS) entry which is preliminary data.</text>
</comment>
<dbReference type="Proteomes" id="UP000735302">
    <property type="component" value="Unassembled WGS sequence"/>
</dbReference>
<evidence type="ECO:0000313" key="2">
    <source>
        <dbReference type="EMBL" id="GFN88704.1"/>
    </source>
</evidence>
<feature type="compositionally biased region" description="Basic and acidic residues" evidence="1">
    <location>
        <begin position="116"/>
        <end position="140"/>
    </location>
</feature>
<reference evidence="2 3" key="1">
    <citation type="journal article" date="2021" name="Elife">
        <title>Chloroplast acquisition without the gene transfer in kleptoplastic sea slugs, Plakobranchus ocellatus.</title>
        <authorList>
            <person name="Maeda T."/>
            <person name="Takahashi S."/>
            <person name="Yoshida T."/>
            <person name="Shimamura S."/>
            <person name="Takaki Y."/>
            <person name="Nagai Y."/>
            <person name="Toyoda A."/>
            <person name="Suzuki Y."/>
            <person name="Arimoto A."/>
            <person name="Ishii H."/>
            <person name="Satoh N."/>
            <person name="Nishiyama T."/>
            <person name="Hasebe M."/>
            <person name="Maruyama T."/>
            <person name="Minagawa J."/>
            <person name="Obokata J."/>
            <person name="Shigenobu S."/>
        </authorList>
    </citation>
    <scope>NUCLEOTIDE SEQUENCE [LARGE SCALE GENOMIC DNA]</scope>
</reference>
<proteinExistence type="predicted"/>
<feature type="compositionally biased region" description="Basic and acidic residues" evidence="1">
    <location>
        <begin position="100"/>
        <end position="109"/>
    </location>
</feature>
<evidence type="ECO:0000256" key="1">
    <source>
        <dbReference type="SAM" id="MobiDB-lite"/>
    </source>
</evidence>
<evidence type="ECO:0000313" key="3">
    <source>
        <dbReference type="Proteomes" id="UP000735302"/>
    </source>
</evidence>
<gene>
    <name evidence="2" type="ORF">PoB_001521000</name>
</gene>